<name>A0A9W8HY88_9FUNG</name>
<dbReference type="Pfam" id="PF08423">
    <property type="entry name" value="Rad51"/>
    <property type="match status" value="1"/>
</dbReference>
<evidence type="ECO:0000256" key="7">
    <source>
        <dbReference type="SAM" id="MobiDB-lite"/>
    </source>
</evidence>
<dbReference type="GO" id="GO:0061982">
    <property type="term" value="P:meiosis I cell cycle process"/>
    <property type="evidence" value="ECO:0007669"/>
    <property type="project" value="UniProtKB-ARBA"/>
</dbReference>
<dbReference type="InterPro" id="IPR013632">
    <property type="entry name" value="Rad51_C"/>
</dbReference>
<dbReference type="PANTHER" id="PTHR46487:SF1">
    <property type="entry name" value="DNA REPAIR PROTEIN XRCC3"/>
    <property type="match status" value="1"/>
</dbReference>
<dbReference type="GO" id="GO:0005524">
    <property type="term" value="F:ATP binding"/>
    <property type="evidence" value="ECO:0007669"/>
    <property type="project" value="UniProtKB-KW"/>
</dbReference>
<dbReference type="EMBL" id="JANBUO010001302">
    <property type="protein sequence ID" value="KAJ2798865.1"/>
    <property type="molecule type" value="Genomic_DNA"/>
</dbReference>
<proteinExistence type="predicted"/>
<dbReference type="CDD" id="cd19491">
    <property type="entry name" value="XRCC3"/>
    <property type="match status" value="1"/>
</dbReference>
<dbReference type="GO" id="GO:0071140">
    <property type="term" value="P:resolution of mitotic recombination intermediates"/>
    <property type="evidence" value="ECO:0007669"/>
    <property type="project" value="TreeGrafter"/>
</dbReference>
<evidence type="ECO:0000256" key="4">
    <source>
        <dbReference type="ARBA" id="ARBA00022840"/>
    </source>
</evidence>
<evidence type="ECO:0000313" key="9">
    <source>
        <dbReference type="EMBL" id="KAJ2798865.1"/>
    </source>
</evidence>
<dbReference type="InterPro" id="IPR020588">
    <property type="entry name" value="RecA_ATP-bd"/>
</dbReference>
<dbReference type="OrthoDB" id="1861185at2759"/>
<dbReference type="GO" id="GO:0045003">
    <property type="term" value="P:double-strand break repair via synthesis-dependent strand annealing"/>
    <property type="evidence" value="ECO:0007669"/>
    <property type="project" value="TreeGrafter"/>
</dbReference>
<reference evidence="9" key="1">
    <citation type="submission" date="2022-07" db="EMBL/GenBank/DDBJ databases">
        <title>Phylogenomic reconstructions and comparative analyses of Kickxellomycotina fungi.</title>
        <authorList>
            <person name="Reynolds N.K."/>
            <person name="Stajich J.E."/>
            <person name="Barry K."/>
            <person name="Grigoriev I.V."/>
            <person name="Crous P."/>
            <person name="Smith M.E."/>
        </authorList>
    </citation>
    <scope>NUCLEOTIDE SEQUENCE</scope>
    <source>
        <strain evidence="9">NRRL 1565</strain>
    </source>
</reference>
<evidence type="ECO:0000256" key="6">
    <source>
        <dbReference type="ARBA" id="ARBA00023242"/>
    </source>
</evidence>
<keyword evidence="4" id="KW-0067">ATP-binding</keyword>
<accession>A0A9W8HY88</accession>
<dbReference type="PANTHER" id="PTHR46487">
    <property type="entry name" value="DNA REPAIR PROTEIN XRCC3"/>
    <property type="match status" value="1"/>
</dbReference>
<dbReference type="GO" id="GO:0000400">
    <property type="term" value="F:four-way junction DNA binding"/>
    <property type="evidence" value="ECO:0007669"/>
    <property type="project" value="TreeGrafter"/>
</dbReference>
<feature type="region of interest" description="Disordered" evidence="7">
    <location>
        <begin position="258"/>
        <end position="279"/>
    </location>
</feature>
<comment type="caution">
    <text evidence="9">The sequence shown here is derived from an EMBL/GenBank/DDBJ whole genome shotgun (WGS) entry which is preliminary data.</text>
</comment>
<keyword evidence="10" id="KW-1185">Reference proteome</keyword>
<evidence type="ECO:0000256" key="5">
    <source>
        <dbReference type="ARBA" id="ARBA00023204"/>
    </source>
</evidence>
<comment type="subcellular location">
    <subcellularLocation>
        <location evidence="1">Nucleus</location>
    </subcellularLocation>
</comment>
<evidence type="ECO:0000313" key="10">
    <source>
        <dbReference type="Proteomes" id="UP001140094"/>
    </source>
</evidence>
<dbReference type="GO" id="GO:0005657">
    <property type="term" value="C:replication fork"/>
    <property type="evidence" value="ECO:0007669"/>
    <property type="project" value="TreeGrafter"/>
</dbReference>
<keyword evidence="3" id="KW-0227">DNA damage</keyword>
<protein>
    <submittedName>
        <fullName evidence="9">DNA repair protein rhp57</fullName>
    </submittedName>
</protein>
<keyword evidence="2" id="KW-0547">Nucleotide-binding</keyword>
<dbReference type="GO" id="GO:0140664">
    <property type="term" value="F:ATP-dependent DNA damage sensor activity"/>
    <property type="evidence" value="ECO:0007669"/>
    <property type="project" value="InterPro"/>
</dbReference>
<dbReference type="Proteomes" id="UP001140094">
    <property type="component" value="Unassembled WGS sequence"/>
</dbReference>
<dbReference type="GO" id="GO:0000722">
    <property type="term" value="P:telomere maintenance via recombination"/>
    <property type="evidence" value="ECO:0007669"/>
    <property type="project" value="TreeGrafter"/>
</dbReference>
<dbReference type="InterPro" id="IPR047348">
    <property type="entry name" value="XRCC3-like_C"/>
</dbReference>
<keyword evidence="5" id="KW-0234">DNA repair</keyword>
<evidence type="ECO:0000256" key="1">
    <source>
        <dbReference type="ARBA" id="ARBA00004123"/>
    </source>
</evidence>
<dbReference type="InterPro" id="IPR027417">
    <property type="entry name" value="P-loop_NTPase"/>
</dbReference>
<dbReference type="AlphaFoldDB" id="A0A9W8HY88"/>
<feature type="domain" description="RecA family profile 1" evidence="8">
    <location>
        <begin position="58"/>
        <end position="251"/>
    </location>
</feature>
<organism evidence="9 10">
    <name type="scientific">Coemansia guatemalensis</name>
    <dbReference type="NCBI Taxonomy" id="2761395"/>
    <lineage>
        <taxon>Eukaryota</taxon>
        <taxon>Fungi</taxon>
        <taxon>Fungi incertae sedis</taxon>
        <taxon>Zoopagomycota</taxon>
        <taxon>Kickxellomycotina</taxon>
        <taxon>Kickxellomycetes</taxon>
        <taxon>Kickxellales</taxon>
        <taxon>Kickxellaceae</taxon>
        <taxon>Coemansia</taxon>
    </lineage>
</organism>
<dbReference type="GO" id="GO:0033065">
    <property type="term" value="C:Rad51C-XRCC3 complex"/>
    <property type="evidence" value="ECO:0007669"/>
    <property type="project" value="TreeGrafter"/>
</dbReference>
<evidence type="ECO:0000259" key="8">
    <source>
        <dbReference type="PROSITE" id="PS50162"/>
    </source>
</evidence>
<evidence type="ECO:0000256" key="2">
    <source>
        <dbReference type="ARBA" id="ARBA00022741"/>
    </source>
</evidence>
<dbReference type="SUPFAM" id="SSF52540">
    <property type="entry name" value="P-loop containing nucleoside triphosphate hydrolases"/>
    <property type="match status" value="1"/>
</dbReference>
<dbReference type="PROSITE" id="PS50162">
    <property type="entry name" value="RECA_2"/>
    <property type="match status" value="1"/>
</dbReference>
<evidence type="ECO:0000256" key="3">
    <source>
        <dbReference type="ARBA" id="ARBA00022763"/>
    </source>
</evidence>
<dbReference type="InterPro" id="IPR003593">
    <property type="entry name" value="AAA+_ATPase"/>
</dbReference>
<keyword evidence="6" id="KW-0539">Nucleus</keyword>
<dbReference type="PRINTS" id="PR01874">
    <property type="entry name" value="DNAREPAIRADA"/>
</dbReference>
<dbReference type="Gene3D" id="3.40.50.300">
    <property type="entry name" value="P-loop containing nucleotide triphosphate hydrolases"/>
    <property type="match status" value="1"/>
</dbReference>
<dbReference type="SMART" id="SM00382">
    <property type="entry name" value="AAA"/>
    <property type="match status" value="1"/>
</dbReference>
<gene>
    <name evidence="9" type="primary">rhp57</name>
    <name evidence="9" type="ORF">H4R20_004662</name>
</gene>
<dbReference type="GO" id="GO:0090656">
    <property type="term" value="P:t-circle formation"/>
    <property type="evidence" value="ECO:0007669"/>
    <property type="project" value="TreeGrafter"/>
</dbReference>
<sequence length="391" mass="43525">MSVVGCEEAYQCLLVPYAEFLRTSKLDDEQGRRVWRLISKQAYPWEEKHRTAAELRAEERWITTGDAHIDKLLGGGIRLGSIVEVVGESATGKTQLCLQLAIAAQLPEAVGGANGDVVYISTEGAFPAKRLTTMIDPFVRRVYGDQEPDHGLTDVDEFMHHIQVAELDDMETMFHALDYKVPAILSTGRVRLVIIDSIAAHLRFDMESGEGGFQSSRNFYKERSSHLMQMGSRFKRWADEYKCAFVCVNQVKDIIDDSGPSHGAMGQRPHNLPLHGSSVASGSELSTEQSLMDSDGEFATMAQSKKAPALGPLWASIINARIMLYQRRGLAQGDTLRTEQMPDSSVQQGPAPPPYLLRTRRWLENAFSPWAQRAQCEVILDDGGFRHALTE</sequence>